<dbReference type="Pfam" id="PF01385">
    <property type="entry name" value="OrfB_IS605"/>
    <property type="match status" value="1"/>
</dbReference>
<evidence type="ECO:0000256" key="1">
    <source>
        <dbReference type="ARBA" id="ARBA00008761"/>
    </source>
</evidence>
<evidence type="ECO:0000259" key="6">
    <source>
        <dbReference type="Pfam" id="PF01385"/>
    </source>
</evidence>
<dbReference type="InterPro" id="IPR010095">
    <property type="entry name" value="Cas12f1-like_TNB"/>
</dbReference>
<evidence type="ECO:0000256" key="3">
    <source>
        <dbReference type="ARBA" id="ARBA00023125"/>
    </source>
</evidence>
<evidence type="ECO:0000256" key="5">
    <source>
        <dbReference type="SAM" id="MobiDB-lite"/>
    </source>
</evidence>
<dbReference type="InterPro" id="IPR001959">
    <property type="entry name" value="Transposase"/>
</dbReference>
<feature type="domain" description="Probable transposase IS891/IS1136/IS1341" evidence="6">
    <location>
        <begin position="138"/>
        <end position="268"/>
    </location>
</feature>
<name>A0AAU7LX55_9BURK</name>
<dbReference type="AlphaFoldDB" id="A0AAU7LX55"/>
<dbReference type="GO" id="GO:0032196">
    <property type="term" value="P:transposition"/>
    <property type="evidence" value="ECO:0007669"/>
    <property type="project" value="UniProtKB-KW"/>
</dbReference>
<gene>
    <name evidence="8" type="ORF">ABLV49_03770</name>
</gene>
<organism evidence="8">
    <name type="scientific">Polaromonas hydrogenivorans</name>
    <dbReference type="NCBI Taxonomy" id="335476"/>
    <lineage>
        <taxon>Bacteria</taxon>
        <taxon>Pseudomonadati</taxon>
        <taxon>Pseudomonadota</taxon>
        <taxon>Betaproteobacteria</taxon>
        <taxon>Burkholderiales</taxon>
        <taxon>Comamonadaceae</taxon>
        <taxon>Polaromonas</taxon>
    </lineage>
</organism>
<dbReference type="EMBL" id="CP157675">
    <property type="protein sequence ID" value="XBP72210.1"/>
    <property type="molecule type" value="Genomic_DNA"/>
</dbReference>
<evidence type="ECO:0000256" key="4">
    <source>
        <dbReference type="ARBA" id="ARBA00023172"/>
    </source>
</evidence>
<protein>
    <submittedName>
        <fullName evidence="8">Transposase</fullName>
    </submittedName>
</protein>
<accession>A0AAU7LX55</accession>
<dbReference type="RefSeq" id="WP_349281589.1">
    <property type="nucleotide sequence ID" value="NZ_CBCSCU010000019.1"/>
</dbReference>
<dbReference type="GO" id="GO:0003677">
    <property type="term" value="F:DNA binding"/>
    <property type="evidence" value="ECO:0007669"/>
    <property type="project" value="UniProtKB-KW"/>
</dbReference>
<evidence type="ECO:0000259" key="7">
    <source>
        <dbReference type="Pfam" id="PF07282"/>
    </source>
</evidence>
<dbReference type="GO" id="GO:0006310">
    <property type="term" value="P:DNA recombination"/>
    <property type="evidence" value="ECO:0007669"/>
    <property type="project" value="UniProtKB-KW"/>
</dbReference>
<reference evidence="8" key="1">
    <citation type="submission" date="2024-05" db="EMBL/GenBank/DDBJ databases">
        <authorList>
            <person name="Bunk B."/>
            <person name="Swiderski J."/>
            <person name="Sproer C."/>
            <person name="Thiel V."/>
        </authorList>
    </citation>
    <scope>NUCLEOTIDE SEQUENCE</scope>
    <source>
        <strain evidence="8">DSM 17735</strain>
    </source>
</reference>
<evidence type="ECO:0000256" key="2">
    <source>
        <dbReference type="ARBA" id="ARBA00022578"/>
    </source>
</evidence>
<keyword evidence="2" id="KW-0815">Transposition</keyword>
<keyword evidence="4" id="KW-0233">DNA recombination</keyword>
<feature type="region of interest" description="Disordered" evidence="5">
    <location>
        <begin position="199"/>
        <end position="224"/>
    </location>
</feature>
<keyword evidence="3" id="KW-0238">DNA-binding</keyword>
<evidence type="ECO:0000313" key="8">
    <source>
        <dbReference type="EMBL" id="XBP72210.1"/>
    </source>
</evidence>
<sequence length="326" mass="36317">MREVNQVWNYVNELSQRSIRECQKWLSAYDLQKYTAGFSRCDGVKVGSATVQLVCEEYATRRKQFKKARLNWRVSNPKSPKRSLGWIPFKKGGAVYRNGQVKFCGLMLGLWDSYGLSKYELRAGSISQDARGRWYLNVAVEVEGVASEGVVAVGIDLGNKTCATASSGQTLEGRWYRASEAKLAQVQRSGARKQAQREATLQAARDEAIKGGWKPPRSLRPGKTAQVRKLHAKIRDQRKDALHKFSTKLVAESAAIFVGNVSSKAMVKTNMAKGALDAGWFQFKTMLEYKSHQAGIVFAEINERYSTQTCSQCTSIEGPKGLKGLE</sequence>
<proteinExistence type="inferred from homology"/>
<dbReference type="NCBIfam" id="NF040570">
    <property type="entry name" value="guided_TnpB"/>
    <property type="match status" value="1"/>
</dbReference>
<comment type="similarity">
    <text evidence="1">In the C-terminal section; belongs to the transposase 35 family.</text>
</comment>
<dbReference type="Pfam" id="PF07282">
    <property type="entry name" value="Cas12f1-like_TNB"/>
    <property type="match status" value="1"/>
</dbReference>
<feature type="domain" description="Cas12f1-like TNB" evidence="7">
    <location>
        <begin position="280"/>
        <end position="314"/>
    </location>
</feature>